<accession>A0A328B9Y5</accession>
<sequence>MYTAIAGQFETEEAAAQFAAAVQEICQLYGYQVIVNNPDFDYEVSEGVRVFQEKMGLNLLLCLNYPAHRRIKVSSDLIYLELGYQREPKYAGKEANFAACILRVNSLPTPNPIKLYYLFSFEWPKDRYIRLKTGSAAQLITYLEANGWYWAESLYDVAHGTYHLELDTPLVFQITR</sequence>
<evidence type="ECO:0000313" key="1">
    <source>
        <dbReference type="EMBL" id="RAK63963.1"/>
    </source>
</evidence>
<evidence type="ECO:0000313" key="2">
    <source>
        <dbReference type="Proteomes" id="UP000248553"/>
    </source>
</evidence>
<protein>
    <submittedName>
        <fullName evidence="1">Uncharacterized protein</fullName>
    </submittedName>
</protein>
<name>A0A328B9Y5_9BACT</name>
<reference evidence="2" key="1">
    <citation type="submission" date="2018-05" db="EMBL/GenBank/DDBJ databases">
        <authorList>
            <person name="Nie L."/>
        </authorList>
    </citation>
    <scope>NUCLEOTIDE SEQUENCE [LARGE SCALE GENOMIC DNA]</scope>
    <source>
        <strain evidence="2">NL</strain>
    </source>
</reference>
<organism evidence="1 2">
    <name type="scientific">Hymenobacter edaphi</name>
    <dbReference type="NCBI Taxonomy" id="2211146"/>
    <lineage>
        <taxon>Bacteria</taxon>
        <taxon>Pseudomonadati</taxon>
        <taxon>Bacteroidota</taxon>
        <taxon>Cytophagia</taxon>
        <taxon>Cytophagales</taxon>
        <taxon>Hymenobacteraceae</taxon>
        <taxon>Hymenobacter</taxon>
    </lineage>
</organism>
<dbReference type="RefSeq" id="WP_111480081.1">
    <property type="nucleotide sequence ID" value="NZ_QHKM01000008.1"/>
</dbReference>
<dbReference type="Proteomes" id="UP000248553">
    <property type="component" value="Unassembled WGS sequence"/>
</dbReference>
<dbReference type="AlphaFoldDB" id="A0A328B9Y5"/>
<dbReference type="OrthoDB" id="9830853at2"/>
<proteinExistence type="predicted"/>
<comment type="caution">
    <text evidence="1">The sequence shown here is derived from an EMBL/GenBank/DDBJ whole genome shotgun (WGS) entry which is preliminary data.</text>
</comment>
<gene>
    <name evidence="1" type="ORF">DLM85_20705</name>
</gene>
<dbReference type="EMBL" id="QHKM01000008">
    <property type="protein sequence ID" value="RAK63963.1"/>
    <property type="molecule type" value="Genomic_DNA"/>
</dbReference>
<keyword evidence="2" id="KW-1185">Reference proteome</keyword>